<dbReference type="SUPFAM" id="SSF54534">
    <property type="entry name" value="FKBP-like"/>
    <property type="match status" value="2"/>
</dbReference>
<reference evidence="4 5" key="1">
    <citation type="submission" date="2019-09" db="EMBL/GenBank/DDBJ databases">
        <authorList>
            <person name="Cao W.R."/>
        </authorList>
    </citation>
    <scope>NUCLEOTIDE SEQUENCE [LARGE SCALE GENOMIC DNA]</scope>
    <source>
        <strain evidence="4 5">B1N29</strain>
    </source>
</reference>
<gene>
    <name evidence="4" type="ORF">F6U93_12235</name>
</gene>
<sequence>MKFNHFLVFFTLFSVLSVTAQTSKEEVLFTVGDQPVYASEFVRVYQKNLDLVQDESQKDVDEYLKLYTSYKLKVKEARNLGFHEKPGYQKELDNYKKQLAKSYLSDSKVTDALVEEAYERVSYDVNANHILVTISENASPQDTLTAYNEILKLRERAVNEGFEKVRKEVHNGKTIYGEALGYFSGFKMVYEFESVAYNTPVGDISQPFRTQFGYHILKVIDKRKSEGEREVGHIMVMANKDVNDSIAKKAEARINDIYAKINQGEDFEALAKQFSEDKNSASRGGKLRAFSRGQIRAEEFENVSFSLEKVGDISKPFQTNFGWHIVKLYAIKLVPDFETMKPELISKVQRDSRSKLIDQALVDSLKKKYGVPNEQPSLAYFGHILNNDYFKNAWKLPSDFTATKTMFVLGDSKITYQNFGDYLLETQRQSRKQKSIASLVDEKYQAFLKKTLIAYQEENLETENSEYASVLHEYRDGLLLFELMENTIWNTAETDSVAIKNYYDAHKGDYFFDERIDAVIAASPNKKTLKKVSKLLKKNQGLDVIKSEVNSNETVDVIFTEGILEADHQGLPNDFEFETGVSKIFKHNESYVVVQVKEVFPKKQKTFEEARGQVVSDYQSSKEEKWIDELAAKYTVTVDEEVFKKVKEELK</sequence>
<feature type="domain" description="PpiC" evidence="3">
    <location>
        <begin position="122"/>
        <end position="221"/>
    </location>
</feature>
<dbReference type="PANTHER" id="PTHR47245:SF2">
    <property type="entry name" value="PEPTIDYL-PROLYL CIS-TRANS ISOMERASE HP_0175-RELATED"/>
    <property type="match status" value="1"/>
</dbReference>
<dbReference type="InterPro" id="IPR046357">
    <property type="entry name" value="PPIase_dom_sf"/>
</dbReference>
<proteinExistence type="predicted"/>
<dbReference type="PROSITE" id="PS50198">
    <property type="entry name" value="PPIC_PPIASE_2"/>
    <property type="match status" value="2"/>
</dbReference>
<dbReference type="Pfam" id="PF00639">
    <property type="entry name" value="Rotamase"/>
    <property type="match status" value="2"/>
</dbReference>
<comment type="caution">
    <text evidence="4">The sequence shown here is derived from an EMBL/GenBank/DDBJ whole genome shotgun (WGS) entry which is preliminary data.</text>
</comment>
<dbReference type="EMBL" id="WAAT01000050">
    <property type="protein sequence ID" value="KAB1067179.1"/>
    <property type="molecule type" value="Genomic_DNA"/>
</dbReference>
<evidence type="ECO:0000256" key="1">
    <source>
        <dbReference type="PROSITE-ProRule" id="PRU00278"/>
    </source>
</evidence>
<dbReference type="Gene3D" id="1.10.4030.10">
    <property type="entry name" value="Porin chaperone SurA, peptide-binding domain"/>
    <property type="match status" value="1"/>
</dbReference>
<feature type="domain" description="PpiC" evidence="3">
    <location>
        <begin position="226"/>
        <end position="330"/>
    </location>
</feature>
<keyword evidence="2" id="KW-0732">Signal</keyword>
<keyword evidence="5" id="KW-1185">Reference proteome</keyword>
<accession>A0A6N6M9J5</accession>
<feature type="chain" id="PRO_5027103738" evidence="2">
    <location>
        <begin position="21"/>
        <end position="651"/>
    </location>
</feature>
<dbReference type="RefSeq" id="WP_150940210.1">
    <property type="nucleotide sequence ID" value="NZ_WAAT01000050.1"/>
</dbReference>
<organism evidence="4 5">
    <name type="scientific">Pseudotamlana haliotis</name>
    <dbReference type="NCBI Taxonomy" id="2614804"/>
    <lineage>
        <taxon>Bacteria</taxon>
        <taxon>Pseudomonadati</taxon>
        <taxon>Bacteroidota</taxon>
        <taxon>Flavobacteriia</taxon>
        <taxon>Flavobacteriales</taxon>
        <taxon>Flavobacteriaceae</taxon>
        <taxon>Pseudotamlana</taxon>
    </lineage>
</organism>
<dbReference type="InterPro" id="IPR000297">
    <property type="entry name" value="PPIase_PpiC"/>
</dbReference>
<feature type="signal peptide" evidence="2">
    <location>
        <begin position="1"/>
        <end position="20"/>
    </location>
</feature>
<protein>
    <submittedName>
        <fullName evidence="4">Peptidylprolyl isomerase</fullName>
    </submittedName>
</protein>
<dbReference type="Pfam" id="PF13145">
    <property type="entry name" value="Rotamase_2"/>
    <property type="match status" value="1"/>
</dbReference>
<evidence type="ECO:0000259" key="3">
    <source>
        <dbReference type="PROSITE" id="PS50198"/>
    </source>
</evidence>
<keyword evidence="1 4" id="KW-0413">Isomerase</keyword>
<dbReference type="GO" id="GO:0003755">
    <property type="term" value="F:peptidyl-prolyl cis-trans isomerase activity"/>
    <property type="evidence" value="ECO:0007669"/>
    <property type="project" value="UniProtKB-KW"/>
</dbReference>
<dbReference type="PANTHER" id="PTHR47245">
    <property type="entry name" value="PEPTIDYLPROLYL ISOMERASE"/>
    <property type="match status" value="1"/>
</dbReference>
<evidence type="ECO:0000313" key="4">
    <source>
        <dbReference type="EMBL" id="KAB1067179.1"/>
    </source>
</evidence>
<dbReference type="Gene3D" id="3.10.50.40">
    <property type="match status" value="3"/>
</dbReference>
<keyword evidence="1" id="KW-0697">Rotamase</keyword>
<dbReference type="Proteomes" id="UP000441333">
    <property type="component" value="Unassembled WGS sequence"/>
</dbReference>
<evidence type="ECO:0000256" key="2">
    <source>
        <dbReference type="SAM" id="SignalP"/>
    </source>
</evidence>
<dbReference type="InterPro" id="IPR050245">
    <property type="entry name" value="PrsA_foldase"/>
</dbReference>
<name>A0A6N6M9J5_9FLAO</name>
<evidence type="ECO:0000313" key="5">
    <source>
        <dbReference type="Proteomes" id="UP000441333"/>
    </source>
</evidence>
<dbReference type="AlphaFoldDB" id="A0A6N6M9J5"/>